<gene>
    <name evidence="2" type="ORF">PT974_01794</name>
</gene>
<keyword evidence="3" id="KW-1185">Reference proteome</keyword>
<feature type="region of interest" description="Disordered" evidence="1">
    <location>
        <begin position="66"/>
        <end position="99"/>
    </location>
</feature>
<organism evidence="2 3">
    <name type="scientific">Cladobotryum mycophilum</name>
    <dbReference type="NCBI Taxonomy" id="491253"/>
    <lineage>
        <taxon>Eukaryota</taxon>
        <taxon>Fungi</taxon>
        <taxon>Dikarya</taxon>
        <taxon>Ascomycota</taxon>
        <taxon>Pezizomycotina</taxon>
        <taxon>Sordariomycetes</taxon>
        <taxon>Hypocreomycetidae</taxon>
        <taxon>Hypocreales</taxon>
        <taxon>Hypocreaceae</taxon>
        <taxon>Cladobotryum</taxon>
    </lineage>
</organism>
<feature type="compositionally biased region" description="Basic and acidic residues" evidence="1">
    <location>
        <begin position="66"/>
        <end position="93"/>
    </location>
</feature>
<protein>
    <submittedName>
        <fullName evidence="2">Uncharacterized protein</fullName>
    </submittedName>
</protein>
<proteinExistence type="predicted"/>
<name>A0ABR0SW93_9HYPO</name>
<sequence>MQLILDKQIQTQAGIVIRDFQLPRDRRTIAKILIGQVLPHRPFESSPRGEAWPALVLQVDVPPRAWEKKTTKPERPADSKEHQHGVDTQEKPGKSRGNTRNRKLLTRILSRFDLDLLGWVPNLDVIIIDVVGFEKTYQELLGDILKARSLVLDKLPRSALNDRDVLSGGSQYVAILAQSGYEFIVAFLAVRALGGAAVPLVDFFRSFRIPALIVERSLMDLPYISEACVLGVPYYEAKNLCGAVVRLKGGYAAAD</sequence>
<evidence type="ECO:0000313" key="3">
    <source>
        <dbReference type="Proteomes" id="UP001338125"/>
    </source>
</evidence>
<accession>A0ABR0SW93</accession>
<dbReference type="EMBL" id="JAVFKD010000002">
    <property type="protein sequence ID" value="KAK5996460.1"/>
    <property type="molecule type" value="Genomic_DNA"/>
</dbReference>
<reference evidence="2 3" key="1">
    <citation type="submission" date="2024-01" db="EMBL/GenBank/DDBJ databases">
        <title>Complete genome of Cladobotryum mycophilum ATHUM6906.</title>
        <authorList>
            <person name="Christinaki A.C."/>
            <person name="Myridakis A.I."/>
            <person name="Kouvelis V.N."/>
        </authorList>
    </citation>
    <scope>NUCLEOTIDE SEQUENCE [LARGE SCALE GENOMIC DNA]</scope>
    <source>
        <strain evidence="2 3">ATHUM6906</strain>
    </source>
</reference>
<dbReference type="Proteomes" id="UP001338125">
    <property type="component" value="Unassembled WGS sequence"/>
</dbReference>
<comment type="caution">
    <text evidence="2">The sequence shown here is derived from an EMBL/GenBank/DDBJ whole genome shotgun (WGS) entry which is preliminary data.</text>
</comment>
<evidence type="ECO:0000313" key="2">
    <source>
        <dbReference type="EMBL" id="KAK5996460.1"/>
    </source>
</evidence>
<evidence type="ECO:0000256" key="1">
    <source>
        <dbReference type="SAM" id="MobiDB-lite"/>
    </source>
</evidence>